<feature type="compositionally biased region" description="Pro residues" evidence="1">
    <location>
        <begin position="61"/>
        <end position="75"/>
    </location>
</feature>
<dbReference type="Pfam" id="PF13511">
    <property type="entry name" value="DUF4124"/>
    <property type="match status" value="1"/>
</dbReference>
<evidence type="ECO:0000313" key="4">
    <source>
        <dbReference type="EMBL" id="MBN7798796.1"/>
    </source>
</evidence>
<evidence type="ECO:0000259" key="3">
    <source>
        <dbReference type="Pfam" id="PF13511"/>
    </source>
</evidence>
<keyword evidence="2" id="KW-0732">Signal</keyword>
<comment type="caution">
    <text evidence="4">The sequence shown here is derived from an EMBL/GenBank/DDBJ whole genome shotgun (WGS) entry which is preliminary data.</text>
</comment>
<dbReference type="RefSeq" id="WP_206562242.1">
    <property type="nucleotide sequence ID" value="NZ_JAFKCZ010000018.1"/>
</dbReference>
<dbReference type="Proteomes" id="UP000664303">
    <property type="component" value="Unassembled WGS sequence"/>
</dbReference>
<evidence type="ECO:0000256" key="2">
    <source>
        <dbReference type="SAM" id="SignalP"/>
    </source>
</evidence>
<sequence>MNAKKPLMAWACASLLCASAALGQIYKTTDENGNVVFTDQPPAGDRAAEEVKLKQLNTTPAPTPLPAREPAPEEPAGPDYTVSIKFPTDESTIPMGPGNFSVVASTFPPLRAGEVLQLQIDGADRGPAQTGTNWDLTNVFRGAHELTVQRKSAKGEVLTTSDAVTVYVHRPSIKFRNN</sequence>
<keyword evidence="5" id="KW-1185">Reference proteome</keyword>
<dbReference type="AlphaFoldDB" id="A0A939ILW1"/>
<organism evidence="4 5">
    <name type="scientific">Parahaliea mediterranea</name>
    <dbReference type="NCBI Taxonomy" id="651086"/>
    <lineage>
        <taxon>Bacteria</taxon>
        <taxon>Pseudomonadati</taxon>
        <taxon>Pseudomonadota</taxon>
        <taxon>Gammaproteobacteria</taxon>
        <taxon>Cellvibrionales</taxon>
        <taxon>Halieaceae</taxon>
        <taxon>Parahaliea</taxon>
    </lineage>
</organism>
<evidence type="ECO:0000256" key="1">
    <source>
        <dbReference type="SAM" id="MobiDB-lite"/>
    </source>
</evidence>
<feature type="domain" description="DUF4124" evidence="3">
    <location>
        <begin position="12"/>
        <end position="66"/>
    </location>
</feature>
<protein>
    <submittedName>
        <fullName evidence="4">DUF4124 domain-containing protein</fullName>
    </submittedName>
</protein>
<dbReference type="InterPro" id="IPR025392">
    <property type="entry name" value="DUF4124"/>
</dbReference>
<dbReference type="EMBL" id="JAFKCZ010000018">
    <property type="protein sequence ID" value="MBN7798796.1"/>
    <property type="molecule type" value="Genomic_DNA"/>
</dbReference>
<reference evidence="4" key="1">
    <citation type="submission" date="2021-02" db="EMBL/GenBank/DDBJ databases">
        <title>PHA producing bacteria isolated from coastal sediment in Guangdong, Shenzhen.</title>
        <authorList>
            <person name="Zheng W."/>
            <person name="Yu S."/>
            <person name="Huang Y."/>
        </authorList>
    </citation>
    <scope>NUCLEOTIDE SEQUENCE</scope>
    <source>
        <strain evidence="4">TN14-10</strain>
    </source>
</reference>
<feature type="region of interest" description="Disordered" evidence="1">
    <location>
        <begin position="57"/>
        <end position="79"/>
    </location>
</feature>
<accession>A0A939ILW1</accession>
<feature type="signal peptide" evidence="2">
    <location>
        <begin position="1"/>
        <end position="23"/>
    </location>
</feature>
<feature type="chain" id="PRO_5037313737" evidence="2">
    <location>
        <begin position="24"/>
        <end position="178"/>
    </location>
</feature>
<gene>
    <name evidence="4" type="ORF">JYP50_19500</name>
</gene>
<evidence type="ECO:0000313" key="5">
    <source>
        <dbReference type="Proteomes" id="UP000664303"/>
    </source>
</evidence>
<proteinExistence type="predicted"/>
<name>A0A939ILW1_9GAMM</name>